<protein>
    <recommendedName>
        <fullName evidence="3">ADP-ribosylation/crystallin J1</fullName>
    </recommendedName>
</protein>
<gene>
    <name evidence="1" type="ORF">ACIO7M_30740</name>
</gene>
<evidence type="ECO:0000313" key="2">
    <source>
        <dbReference type="Proteomes" id="UP001617351"/>
    </source>
</evidence>
<proteinExistence type="predicted"/>
<sequence>MTERQATTALWRPTGPEELELVRALDWRGWPPRLPDQPIFYPVLNEEYAVRIARDWNVPHSGAGFVTRFEVDSAFLSRYPVRQAGGRTIVELWVPAEELEEFNAHIVGRIEVVHAFT</sequence>
<keyword evidence="2" id="KW-1185">Reference proteome</keyword>
<evidence type="ECO:0000313" key="1">
    <source>
        <dbReference type="EMBL" id="MFJ2825460.1"/>
    </source>
</evidence>
<dbReference type="EMBL" id="JBIUYY010000017">
    <property type="protein sequence ID" value="MFJ2825460.1"/>
    <property type="molecule type" value="Genomic_DNA"/>
</dbReference>
<dbReference type="RefSeq" id="WP_402386770.1">
    <property type="nucleotide sequence ID" value="NZ_JBIUYY010000017.1"/>
</dbReference>
<reference evidence="1 2" key="1">
    <citation type="submission" date="2024-10" db="EMBL/GenBank/DDBJ databases">
        <title>The Natural Products Discovery Center: Release of the First 8490 Sequenced Strains for Exploring Actinobacteria Biosynthetic Diversity.</title>
        <authorList>
            <person name="Kalkreuter E."/>
            <person name="Kautsar S.A."/>
            <person name="Yang D."/>
            <person name="Bader C.D."/>
            <person name="Teijaro C.N."/>
            <person name="Fluegel L."/>
            <person name="Davis C.M."/>
            <person name="Simpson J.R."/>
            <person name="Lauterbach L."/>
            <person name="Steele A.D."/>
            <person name="Gui C."/>
            <person name="Meng S."/>
            <person name="Li G."/>
            <person name="Viehrig K."/>
            <person name="Ye F."/>
            <person name="Su P."/>
            <person name="Kiefer A.F."/>
            <person name="Nichols A."/>
            <person name="Cepeda A.J."/>
            <person name="Yan W."/>
            <person name="Fan B."/>
            <person name="Jiang Y."/>
            <person name="Adhikari A."/>
            <person name="Zheng C.-J."/>
            <person name="Schuster L."/>
            <person name="Cowan T.M."/>
            <person name="Smanski M.J."/>
            <person name="Chevrette M.G."/>
            <person name="De Carvalho L.P.S."/>
            <person name="Shen B."/>
        </authorList>
    </citation>
    <scope>NUCLEOTIDE SEQUENCE [LARGE SCALE GENOMIC DNA]</scope>
    <source>
        <strain evidence="1 2">NPDC087220</strain>
    </source>
</reference>
<dbReference type="Proteomes" id="UP001617351">
    <property type="component" value="Unassembled WGS sequence"/>
</dbReference>
<accession>A0ABW8EU63</accession>
<evidence type="ECO:0008006" key="3">
    <source>
        <dbReference type="Google" id="ProtNLM"/>
    </source>
</evidence>
<comment type="caution">
    <text evidence="1">The sequence shown here is derived from an EMBL/GenBank/DDBJ whole genome shotgun (WGS) entry which is preliminary data.</text>
</comment>
<organism evidence="1 2">
    <name type="scientific">Streptomyces toxytricini</name>
    <name type="common">Actinomyces toxytricini</name>
    <dbReference type="NCBI Taxonomy" id="67369"/>
    <lineage>
        <taxon>Bacteria</taxon>
        <taxon>Bacillati</taxon>
        <taxon>Actinomycetota</taxon>
        <taxon>Actinomycetes</taxon>
        <taxon>Kitasatosporales</taxon>
        <taxon>Streptomycetaceae</taxon>
        <taxon>Streptomyces</taxon>
    </lineage>
</organism>
<name>A0ABW8EU63_STRT5</name>